<evidence type="ECO:0000259" key="1">
    <source>
        <dbReference type="Pfam" id="PF13456"/>
    </source>
</evidence>
<dbReference type="InterPro" id="IPR044730">
    <property type="entry name" value="RNase_H-like_dom_plant"/>
</dbReference>
<name>A0AAE0B137_9ROSI</name>
<gene>
    <name evidence="2" type="ORF">Dsin_007232</name>
</gene>
<dbReference type="PANTHER" id="PTHR47074">
    <property type="entry name" value="BNAC02G40300D PROTEIN"/>
    <property type="match status" value="1"/>
</dbReference>
<organism evidence="2 3">
    <name type="scientific">Dipteronia sinensis</name>
    <dbReference type="NCBI Taxonomy" id="43782"/>
    <lineage>
        <taxon>Eukaryota</taxon>
        <taxon>Viridiplantae</taxon>
        <taxon>Streptophyta</taxon>
        <taxon>Embryophyta</taxon>
        <taxon>Tracheophyta</taxon>
        <taxon>Spermatophyta</taxon>
        <taxon>Magnoliopsida</taxon>
        <taxon>eudicotyledons</taxon>
        <taxon>Gunneridae</taxon>
        <taxon>Pentapetalae</taxon>
        <taxon>rosids</taxon>
        <taxon>malvids</taxon>
        <taxon>Sapindales</taxon>
        <taxon>Sapindaceae</taxon>
        <taxon>Hippocastanoideae</taxon>
        <taxon>Acereae</taxon>
        <taxon>Dipteronia</taxon>
    </lineage>
</organism>
<proteinExistence type="predicted"/>
<protein>
    <recommendedName>
        <fullName evidence="1">RNase H type-1 domain-containing protein</fullName>
    </recommendedName>
</protein>
<sequence>MIHNLTEMDLGDVVGWASDYLVKWRLAHQVESPCSAINGVQEPIWRPPVKGSWKIDSYAATCYKNRLIGLFETDSLQVVNMIRNGDHSSADVGSVIIEILAILQSFPSCSICYVPRNGNVAAHKLAHMAE</sequence>
<dbReference type="EMBL" id="JANJYJ010000002">
    <property type="protein sequence ID" value="KAK3227370.1"/>
    <property type="molecule type" value="Genomic_DNA"/>
</dbReference>
<dbReference type="Gene3D" id="3.30.420.10">
    <property type="entry name" value="Ribonuclease H-like superfamily/Ribonuclease H"/>
    <property type="match status" value="1"/>
</dbReference>
<evidence type="ECO:0000313" key="2">
    <source>
        <dbReference type="EMBL" id="KAK3227370.1"/>
    </source>
</evidence>
<dbReference type="CDD" id="cd06222">
    <property type="entry name" value="RNase_H_like"/>
    <property type="match status" value="1"/>
</dbReference>
<reference evidence="2" key="1">
    <citation type="journal article" date="2023" name="Plant J.">
        <title>Genome sequences and population genomics provide insights into the demographic history, inbreeding, and mutation load of two 'living fossil' tree species of Dipteronia.</title>
        <authorList>
            <person name="Feng Y."/>
            <person name="Comes H.P."/>
            <person name="Chen J."/>
            <person name="Zhu S."/>
            <person name="Lu R."/>
            <person name="Zhang X."/>
            <person name="Li P."/>
            <person name="Qiu J."/>
            <person name="Olsen K.M."/>
            <person name="Qiu Y."/>
        </authorList>
    </citation>
    <scope>NUCLEOTIDE SEQUENCE</scope>
    <source>
        <strain evidence="2">NBL</strain>
    </source>
</reference>
<feature type="domain" description="RNase H type-1" evidence="1">
    <location>
        <begin position="71"/>
        <end position="129"/>
    </location>
</feature>
<dbReference type="GO" id="GO:0003676">
    <property type="term" value="F:nucleic acid binding"/>
    <property type="evidence" value="ECO:0007669"/>
    <property type="project" value="InterPro"/>
</dbReference>
<dbReference type="Proteomes" id="UP001281410">
    <property type="component" value="Unassembled WGS sequence"/>
</dbReference>
<dbReference type="AlphaFoldDB" id="A0AAE0B137"/>
<accession>A0AAE0B137</accession>
<dbReference type="Pfam" id="PF13456">
    <property type="entry name" value="RVT_3"/>
    <property type="match status" value="1"/>
</dbReference>
<dbReference type="InterPro" id="IPR002156">
    <property type="entry name" value="RNaseH_domain"/>
</dbReference>
<dbReference type="GO" id="GO:0004523">
    <property type="term" value="F:RNA-DNA hybrid ribonuclease activity"/>
    <property type="evidence" value="ECO:0007669"/>
    <property type="project" value="InterPro"/>
</dbReference>
<evidence type="ECO:0000313" key="3">
    <source>
        <dbReference type="Proteomes" id="UP001281410"/>
    </source>
</evidence>
<keyword evidence="3" id="KW-1185">Reference proteome</keyword>
<comment type="caution">
    <text evidence="2">The sequence shown here is derived from an EMBL/GenBank/DDBJ whole genome shotgun (WGS) entry which is preliminary data.</text>
</comment>
<dbReference type="InterPro" id="IPR036397">
    <property type="entry name" value="RNaseH_sf"/>
</dbReference>
<dbReference type="InterPro" id="IPR052929">
    <property type="entry name" value="RNase_H-like_EbsB-rel"/>
</dbReference>
<dbReference type="PANTHER" id="PTHR47074:SF11">
    <property type="entry name" value="REVERSE TRANSCRIPTASE-LIKE PROTEIN"/>
    <property type="match status" value="1"/>
</dbReference>